<accession>A0ABR0K4C3</accession>
<evidence type="ECO:0000313" key="2">
    <source>
        <dbReference type="Proteomes" id="UP001345013"/>
    </source>
</evidence>
<keyword evidence="2" id="KW-1185">Reference proteome</keyword>
<protein>
    <submittedName>
        <fullName evidence="1">Uncharacterized protein</fullName>
    </submittedName>
</protein>
<organism evidence="1 2">
    <name type="scientific">Lithohypha guttulata</name>
    <dbReference type="NCBI Taxonomy" id="1690604"/>
    <lineage>
        <taxon>Eukaryota</taxon>
        <taxon>Fungi</taxon>
        <taxon>Dikarya</taxon>
        <taxon>Ascomycota</taxon>
        <taxon>Pezizomycotina</taxon>
        <taxon>Eurotiomycetes</taxon>
        <taxon>Chaetothyriomycetidae</taxon>
        <taxon>Chaetothyriales</taxon>
        <taxon>Trichomeriaceae</taxon>
        <taxon>Lithohypha</taxon>
    </lineage>
</organism>
<name>A0ABR0K4C3_9EURO</name>
<comment type="caution">
    <text evidence="1">The sequence shown here is derived from an EMBL/GenBank/DDBJ whole genome shotgun (WGS) entry which is preliminary data.</text>
</comment>
<evidence type="ECO:0000313" key="1">
    <source>
        <dbReference type="EMBL" id="KAK5086035.1"/>
    </source>
</evidence>
<proteinExistence type="predicted"/>
<dbReference type="Proteomes" id="UP001345013">
    <property type="component" value="Unassembled WGS sequence"/>
</dbReference>
<dbReference type="EMBL" id="JAVRRG010000102">
    <property type="protein sequence ID" value="KAK5086035.1"/>
    <property type="molecule type" value="Genomic_DNA"/>
</dbReference>
<reference evidence="1 2" key="1">
    <citation type="submission" date="2023-08" db="EMBL/GenBank/DDBJ databases">
        <title>Black Yeasts Isolated from many extreme environments.</title>
        <authorList>
            <person name="Coleine C."/>
            <person name="Stajich J.E."/>
            <person name="Selbmann L."/>
        </authorList>
    </citation>
    <scope>NUCLEOTIDE SEQUENCE [LARGE SCALE GENOMIC DNA]</scope>
    <source>
        <strain evidence="1 2">CCFEE 5885</strain>
    </source>
</reference>
<gene>
    <name evidence="1" type="ORF">LTR24_007110</name>
</gene>
<sequence>MRITTALRGRIQQLLASLHPPSPPTAREGQQLLNVLQGSFQKQLDEKHPHPLRPKAGPHDKHHVAIARESVSSHATTNYFASLLSHPVISTTSDPSLVGPDAVASFERLLATSKLNTATLQPLMTSYTRTRKSGDLKNTTTLLGDRLDVWLQSTNTSIRENFLLDKSCLLAATAMLLSEKNEAVLWKWLRMVYERDMVKADLADRRWLVVEDQLVSATMQLSLRRKDVEDAAQHFVQACQYRIDSGRSQTRSSDSPPSMPLSAKPLASSIIYYRHGHGIPSDLFTKVLNFLLPWSYIPSGPEYSRAFCALYDPTKPTAHLLAHFLSIQDLAQLLIDRQAKASPTSRKTIMTAILDASKLALEHGHKKEASLLLDYAIDHYPDFLPPREATEVGEQLEVSFSFTPG</sequence>